<feature type="compositionally biased region" description="Basic and acidic residues" evidence="1">
    <location>
        <begin position="157"/>
        <end position="180"/>
    </location>
</feature>
<sequence length="325" mass="33903">MTLQQPVPLSRGRDPADDPSPPGGGTRTGRTAVRHRTEDLVQISIMLAIGLAAAAASFTHVHDLAEEHGQHGWLAWADAVILELMSVASGLELRRRKRLGLGVFFPAAVLVVAVFLSLSAQVVQAHRSVIGWLAAMLPALGFLAMVKIAMGRADTMGHLDPDSGGDEDRSRTSPPDRDVDPEVTALLPAALAAARDLSAAGEAVSRASVARRLRARGHALSNATANDLMRLVRDAVASGALTAPIAQDAAQRRQLSSAGSSADSISSPLSESLDSLTAPVSSTTAPERSPPGRRSHRPCSPNEPNPRPDLVRGSCTPSPTPGGTK</sequence>
<gene>
    <name evidence="3" type="ORF">Cba03nite_20370</name>
</gene>
<comment type="caution">
    <text evidence="3">The sequence shown here is derived from an EMBL/GenBank/DDBJ whole genome shotgun (WGS) entry which is preliminary data.</text>
</comment>
<reference evidence="3 4" key="1">
    <citation type="submission" date="2021-01" db="EMBL/GenBank/DDBJ databases">
        <title>Whole genome shotgun sequence of Catellatospora bangladeshensis NBRC 107357.</title>
        <authorList>
            <person name="Komaki H."/>
            <person name="Tamura T."/>
        </authorList>
    </citation>
    <scope>NUCLEOTIDE SEQUENCE [LARGE SCALE GENOMIC DNA]</scope>
    <source>
        <strain evidence="3 4">NBRC 107357</strain>
    </source>
</reference>
<keyword evidence="2" id="KW-0812">Transmembrane</keyword>
<dbReference type="RefSeq" id="WP_239125614.1">
    <property type="nucleotide sequence ID" value="NZ_BONF01000010.1"/>
</dbReference>
<dbReference type="EMBL" id="BONF01000010">
    <property type="protein sequence ID" value="GIF80688.1"/>
    <property type="molecule type" value="Genomic_DNA"/>
</dbReference>
<feature type="region of interest" description="Disordered" evidence="1">
    <location>
        <begin position="1"/>
        <end position="33"/>
    </location>
</feature>
<feature type="compositionally biased region" description="Low complexity" evidence="1">
    <location>
        <begin position="255"/>
        <end position="276"/>
    </location>
</feature>
<organism evidence="3 4">
    <name type="scientific">Catellatospora bangladeshensis</name>
    <dbReference type="NCBI Taxonomy" id="310355"/>
    <lineage>
        <taxon>Bacteria</taxon>
        <taxon>Bacillati</taxon>
        <taxon>Actinomycetota</taxon>
        <taxon>Actinomycetes</taxon>
        <taxon>Micromonosporales</taxon>
        <taxon>Micromonosporaceae</taxon>
        <taxon>Catellatospora</taxon>
    </lineage>
</organism>
<evidence type="ECO:0008006" key="5">
    <source>
        <dbReference type="Google" id="ProtNLM"/>
    </source>
</evidence>
<dbReference type="AlphaFoldDB" id="A0A8J3JL32"/>
<proteinExistence type="predicted"/>
<accession>A0A8J3JL32</accession>
<feature type="transmembrane region" description="Helical" evidence="2">
    <location>
        <begin position="73"/>
        <end position="91"/>
    </location>
</feature>
<evidence type="ECO:0000313" key="4">
    <source>
        <dbReference type="Proteomes" id="UP000601223"/>
    </source>
</evidence>
<protein>
    <recommendedName>
        <fullName evidence="5">DUF2637 domain-containing protein</fullName>
    </recommendedName>
</protein>
<feature type="transmembrane region" description="Helical" evidence="2">
    <location>
        <begin position="129"/>
        <end position="150"/>
    </location>
</feature>
<name>A0A8J3JL32_9ACTN</name>
<evidence type="ECO:0000256" key="2">
    <source>
        <dbReference type="SAM" id="Phobius"/>
    </source>
</evidence>
<keyword evidence="4" id="KW-1185">Reference proteome</keyword>
<dbReference type="Pfam" id="PF10935">
    <property type="entry name" value="DUF2637"/>
    <property type="match status" value="1"/>
</dbReference>
<feature type="transmembrane region" description="Helical" evidence="2">
    <location>
        <begin position="103"/>
        <end position="123"/>
    </location>
</feature>
<dbReference type="InterPro" id="IPR021235">
    <property type="entry name" value="DUF2637"/>
</dbReference>
<keyword evidence="2" id="KW-0472">Membrane</keyword>
<dbReference type="Proteomes" id="UP000601223">
    <property type="component" value="Unassembled WGS sequence"/>
</dbReference>
<feature type="transmembrane region" description="Helical" evidence="2">
    <location>
        <begin position="40"/>
        <end position="61"/>
    </location>
</feature>
<feature type="region of interest" description="Disordered" evidence="1">
    <location>
        <begin position="254"/>
        <end position="325"/>
    </location>
</feature>
<evidence type="ECO:0000256" key="1">
    <source>
        <dbReference type="SAM" id="MobiDB-lite"/>
    </source>
</evidence>
<feature type="compositionally biased region" description="Polar residues" evidence="1">
    <location>
        <begin position="315"/>
        <end position="325"/>
    </location>
</feature>
<feature type="region of interest" description="Disordered" evidence="1">
    <location>
        <begin position="157"/>
        <end position="181"/>
    </location>
</feature>
<evidence type="ECO:0000313" key="3">
    <source>
        <dbReference type="EMBL" id="GIF80688.1"/>
    </source>
</evidence>
<keyword evidence="2" id="KW-1133">Transmembrane helix</keyword>